<evidence type="ECO:0000259" key="1">
    <source>
        <dbReference type="Pfam" id="PF01568"/>
    </source>
</evidence>
<dbReference type="Pfam" id="PF01568">
    <property type="entry name" value="Molydop_binding"/>
    <property type="match status" value="1"/>
</dbReference>
<sequence length="99" mass="10937">RGKGRFIPLKYIPPGESPDEDYPLILTTGRSLYHFHTGTMTRKVAGLNIMEPEGTVEISPEDASQLAIAQGDKVRVSSRRGEILAKARITEASPLEWCL</sequence>
<feature type="domain" description="Molybdopterin dinucleotide-binding" evidence="1">
    <location>
        <begin position="24"/>
        <end position="92"/>
    </location>
</feature>
<dbReference type="GO" id="GO:0043546">
    <property type="term" value="F:molybdopterin cofactor binding"/>
    <property type="evidence" value="ECO:0007669"/>
    <property type="project" value="InterPro"/>
</dbReference>
<dbReference type="Gene3D" id="2.40.40.20">
    <property type="match status" value="1"/>
</dbReference>
<dbReference type="InterPro" id="IPR009010">
    <property type="entry name" value="Asp_de-COase-like_dom_sf"/>
</dbReference>
<name>X1LHS0_9ZZZZ</name>
<dbReference type="PANTHER" id="PTHR43742:SF2">
    <property type="entry name" value="ASSIMILATORY NITRATE REDUCTASE CATALYTIC SUBUNIT"/>
    <property type="match status" value="1"/>
</dbReference>
<feature type="non-terminal residue" evidence="2">
    <location>
        <position position="1"/>
    </location>
</feature>
<protein>
    <recommendedName>
        <fullName evidence="1">Molybdopterin dinucleotide-binding domain-containing protein</fullName>
    </recommendedName>
</protein>
<dbReference type="InterPro" id="IPR050612">
    <property type="entry name" value="Prok_Mopterin_Oxidored"/>
</dbReference>
<gene>
    <name evidence="2" type="ORF">S06H3_00627</name>
</gene>
<dbReference type="AlphaFoldDB" id="X1LHS0"/>
<dbReference type="EMBL" id="BARV01000119">
    <property type="protein sequence ID" value="GAH93698.1"/>
    <property type="molecule type" value="Genomic_DNA"/>
</dbReference>
<dbReference type="InterPro" id="IPR006657">
    <property type="entry name" value="MoPterin_dinucl-bd_dom"/>
</dbReference>
<comment type="caution">
    <text evidence="2">The sequence shown here is derived from an EMBL/GenBank/DDBJ whole genome shotgun (WGS) entry which is preliminary data.</text>
</comment>
<proteinExistence type="predicted"/>
<reference evidence="2" key="1">
    <citation type="journal article" date="2014" name="Front. Microbiol.">
        <title>High frequency of phylogenetically diverse reductive dehalogenase-homologous genes in deep subseafloor sedimentary metagenomes.</title>
        <authorList>
            <person name="Kawai M."/>
            <person name="Futagami T."/>
            <person name="Toyoda A."/>
            <person name="Takaki Y."/>
            <person name="Nishi S."/>
            <person name="Hori S."/>
            <person name="Arai W."/>
            <person name="Tsubouchi T."/>
            <person name="Morono Y."/>
            <person name="Uchiyama I."/>
            <person name="Ito T."/>
            <person name="Fujiyama A."/>
            <person name="Inagaki F."/>
            <person name="Takami H."/>
        </authorList>
    </citation>
    <scope>NUCLEOTIDE SEQUENCE</scope>
    <source>
        <strain evidence="2">Expedition CK06-06</strain>
    </source>
</reference>
<accession>X1LHS0</accession>
<organism evidence="2">
    <name type="scientific">marine sediment metagenome</name>
    <dbReference type="NCBI Taxonomy" id="412755"/>
    <lineage>
        <taxon>unclassified sequences</taxon>
        <taxon>metagenomes</taxon>
        <taxon>ecological metagenomes</taxon>
    </lineage>
</organism>
<dbReference type="SUPFAM" id="SSF50692">
    <property type="entry name" value="ADC-like"/>
    <property type="match status" value="1"/>
</dbReference>
<dbReference type="GO" id="GO:0016491">
    <property type="term" value="F:oxidoreductase activity"/>
    <property type="evidence" value="ECO:0007669"/>
    <property type="project" value="InterPro"/>
</dbReference>
<evidence type="ECO:0000313" key="2">
    <source>
        <dbReference type="EMBL" id="GAH93698.1"/>
    </source>
</evidence>
<dbReference type="PANTHER" id="PTHR43742">
    <property type="entry name" value="TRIMETHYLAMINE-N-OXIDE REDUCTASE"/>
    <property type="match status" value="1"/>
</dbReference>